<dbReference type="OrthoDB" id="435460at2759"/>
<accession>F2U002</accession>
<dbReference type="EMBL" id="GL832958">
    <property type="protein sequence ID" value="EGD80730.1"/>
    <property type="molecule type" value="Genomic_DNA"/>
</dbReference>
<comment type="subcellular location">
    <subcellularLocation>
        <location evidence="1">Nucleus</location>
    </subcellularLocation>
</comment>
<dbReference type="AlphaFoldDB" id="F2U002"/>
<proteinExistence type="predicted"/>
<keyword evidence="2" id="KW-0539">Nucleus</keyword>
<name>F2U002_SALR5</name>
<evidence type="ECO:0008006" key="5">
    <source>
        <dbReference type="Google" id="ProtNLM"/>
    </source>
</evidence>
<evidence type="ECO:0000313" key="3">
    <source>
        <dbReference type="EMBL" id="EGD80730.1"/>
    </source>
</evidence>
<dbReference type="KEGG" id="sre:PTSG_01320"/>
<dbReference type="PANTHER" id="PTHR16466:SF6">
    <property type="entry name" value="TELOMERIC REPEAT-BINDING FACTOR 2-INTERACTING PROTEIN 1"/>
    <property type="match status" value="1"/>
</dbReference>
<dbReference type="RefSeq" id="XP_004997291.1">
    <property type="nucleotide sequence ID" value="XM_004997234.1"/>
</dbReference>
<dbReference type="Proteomes" id="UP000007799">
    <property type="component" value="Unassembled WGS sequence"/>
</dbReference>
<evidence type="ECO:0000256" key="1">
    <source>
        <dbReference type="ARBA" id="ARBA00004123"/>
    </source>
</evidence>
<organism evidence="4">
    <name type="scientific">Salpingoeca rosetta (strain ATCC 50818 / BSB-021)</name>
    <dbReference type="NCBI Taxonomy" id="946362"/>
    <lineage>
        <taxon>Eukaryota</taxon>
        <taxon>Choanoflagellata</taxon>
        <taxon>Craspedida</taxon>
        <taxon>Salpingoecidae</taxon>
        <taxon>Salpingoeca</taxon>
    </lineage>
</organism>
<evidence type="ECO:0000256" key="2">
    <source>
        <dbReference type="ARBA" id="ARBA00023242"/>
    </source>
</evidence>
<reference evidence="3" key="1">
    <citation type="submission" date="2009-08" db="EMBL/GenBank/DDBJ databases">
        <title>Annotation of Salpingoeca rosetta.</title>
        <authorList>
            <consortium name="The Broad Institute Genome Sequencing Platform"/>
            <person name="Russ C."/>
            <person name="Cuomo C."/>
            <person name="Burger G."/>
            <person name="Gray M.W."/>
            <person name="Holland P.W.H."/>
            <person name="King N."/>
            <person name="Lang F.B.F."/>
            <person name="Roger A.J."/>
            <person name="Ruiz-Trillo I."/>
            <person name="Young S.K."/>
            <person name="Zeng Q."/>
            <person name="Gargeya S."/>
            <person name="Alvarado L."/>
            <person name="Berlin A."/>
            <person name="Chapman S.B."/>
            <person name="Chen Z."/>
            <person name="Freedman E."/>
            <person name="Gellesch M."/>
            <person name="Goldberg J."/>
            <person name="Griggs A."/>
            <person name="Gujja S."/>
            <person name="Heilman E."/>
            <person name="Heiman D."/>
            <person name="Howarth C."/>
            <person name="Mehta T."/>
            <person name="Neiman D."/>
            <person name="Pearson M."/>
            <person name="Roberts A."/>
            <person name="Saif S."/>
            <person name="Shea T."/>
            <person name="Shenoy N."/>
            <person name="Sisk P."/>
            <person name="Stolte C."/>
            <person name="Sykes S."/>
            <person name="White J."/>
            <person name="Yandava C."/>
            <person name="Haas B."/>
            <person name="Nusbaum C."/>
            <person name="Birren B."/>
        </authorList>
    </citation>
    <scope>NUCLEOTIDE SEQUENCE [LARGE SCALE GENOMIC DNA]</scope>
    <source>
        <strain evidence="3">ATCC 50818</strain>
    </source>
</reference>
<gene>
    <name evidence="3" type="ORF">PTSG_01320</name>
</gene>
<dbReference type="GO" id="GO:0042162">
    <property type="term" value="F:telomeric DNA binding"/>
    <property type="evidence" value="ECO:0007669"/>
    <property type="project" value="TreeGrafter"/>
</dbReference>
<dbReference type="InParanoid" id="F2U002"/>
<dbReference type="Gene3D" id="1.10.10.60">
    <property type="entry name" value="Homeodomain-like"/>
    <property type="match status" value="1"/>
</dbReference>
<dbReference type="GO" id="GO:0031848">
    <property type="term" value="P:protection from non-homologous end joining at telomere"/>
    <property type="evidence" value="ECO:0007669"/>
    <property type="project" value="TreeGrafter"/>
</dbReference>
<keyword evidence="4" id="KW-1185">Reference proteome</keyword>
<sequence length="115" mass="13496">MPSVRAVDRAGFINVSFVWECIKHRRLLDSTPYQVKLPSSTAKPRMKYTDEEDMAIIRYCLSKPKHSWKSLPLFLDMERDQILPGRSAQSMHERMRRYIVPRVNRVSGTRWGTSV</sequence>
<dbReference type="PANTHER" id="PTHR16466">
    <property type="entry name" value="TELOMERE REPEAT-BINDING FACTOR 2-INTERACTING PROTEIN 1"/>
    <property type="match status" value="1"/>
</dbReference>
<protein>
    <recommendedName>
        <fullName evidence="5">Myb-like domain-containing protein</fullName>
    </recommendedName>
</protein>
<evidence type="ECO:0000313" key="4">
    <source>
        <dbReference type="Proteomes" id="UP000007799"/>
    </source>
</evidence>
<dbReference type="InterPro" id="IPR039595">
    <property type="entry name" value="TE2IP/Rap1"/>
</dbReference>
<dbReference type="GO" id="GO:0010833">
    <property type="term" value="P:telomere maintenance via telomere lengthening"/>
    <property type="evidence" value="ECO:0007669"/>
    <property type="project" value="TreeGrafter"/>
</dbReference>
<dbReference type="GeneID" id="16077888"/>
<dbReference type="GO" id="GO:0070187">
    <property type="term" value="C:shelterin complex"/>
    <property type="evidence" value="ECO:0007669"/>
    <property type="project" value="TreeGrafter"/>
</dbReference>